<organism evidence="1 2">
    <name type="scientific">Lindgomyces ingoldianus</name>
    <dbReference type="NCBI Taxonomy" id="673940"/>
    <lineage>
        <taxon>Eukaryota</taxon>
        <taxon>Fungi</taxon>
        <taxon>Dikarya</taxon>
        <taxon>Ascomycota</taxon>
        <taxon>Pezizomycotina</taxon>
        <taxon>Dothideomycetes</taxon>
        <taxon>Pleosporomycetidae</taxon>
        <taxon>Pleosporales</taxon>
        <taxon>Lindgomycetaceae</taxon>
        <taxon>Lindgomyces</taxon>
    </lineage>
</organism>
<keyword evidence="2" id="KW-1185">Reference proteome</keyword>
<proteinExistence type="predicted"/>
<sequence length="148" mass="16727">MFEFEEIVISYDEKFNFEEENFYQKIFVPCNNGYRLVKVKLNEEAVLVIHYHKHLTRTAGNKIKILVGGQEEGGPTIGTRVVNAACCGESREAFAAMLGGRTSITENGEEKSGLENVSKLMKDSKPSEILGQEERAKPLVMRTNVLWR</sequence>
<reference evidence="1" key="1">
    <citation type="journal article" date="2020" name="Stud. Mycol.">
        <title>101 Dothideomycetes genomes: a test case for predicting lifestyles and emergence of pathogens.</title>
        <authorList>
            <person name="Haridas S."/>
            <person name="Albert R."/>
            <person name="Binder M."/>
            <person name="Bloem J."/>
            <person name="Labutti K."/>
            <person name="Salamov A."/>
            <person name="Andreopoulos B."/>
            <person name="Baker S."/>
            <person name="Barry K."/>
            <person name="Bills G."/>
            <person name="Bluhm B."/>
            <person name="Cannon C."/>
            <person name="Castanera R."/>
            <person name="Culley D."/>
            <person name="Daum C."/>
            <person name="Ezra D."/>
            <person name="Gonzalez J."/>
            <person name="Henrissat B."/>
            <person name="Kuo A."/>
            <person name="Liang C."/>
            <person name="Lipzen A."/>
            <person name="Lutzoni F."/>
            <person name="Magnuson J."/>
            <person name="Mondo S."/>
            <person name="Nolan M."/>
            <person name="Ohm R."/>
            <person name="Pangilinan J."/>
            <person name="Park H.-J."/>
            <person name="Ramirez L."/>
            <person name="Alfaro M."/>
            <person name="Sun H."/>
            <person name="Tritt A."/>
            <person name="Yoshinaga Y."/>
            <person name="Zwiers L.-H."/>
            <person name="Turgeon B."/>
            <person name="Goodwin S."/>
            <person name="Spatafora J."/>
            <person name="Crous P."/>
            <person name="Grigoriev I."/>
        </authorList>
    </citation>
    <scope>NUCLEOTIDE SEQUENCE</scope>
    <source>
        <strain evidence="1">ATCC 200398</strain>
    </source>
</reference>
<dbReference type="EMBL" id="MU003504">
    <property type="protein sequence ID" value="KAF2471581.1"/>
    <property type="molecule type" value="Genomic_DNA"/>
</dbReference>
<comment type="caution">
    <text evidence="1">The sequence shown here is derived from an EMBL/GenBank/DDBJ whole genome shotgun (WGS) entry which is preliminary data.</text>
</comment>
<accession>A0ACB6QXH5</accession>
<evidence type="ECO:0000313" key="1">
    <source>
        <dbReference type="EMBL" id="KAF2471581.1"/>
    </source>
</evidence>
<gene>
    <name evidence="1" type="ORF">BDR25DRAFT_313524</name>
</gene>
<protein>
    <submittedName>
        <fullName evidence="1">Uncharacterized protein</fullName>
    </submittedName>
</protein>
<name>A0ACB6QXH5_9PLEO</name>
<dbReference type="Proteomes" id="UP000799755">
    <property type="component" value="Unassembled WGS sequence"/>
</dbReference>
<evidence type="ECO:0000313" key="2">
    <source>
        <dbReference type="Proteomes" id="UP000799755"/>
    </source>
</evidence>